<reference evidence="2" key="1">
    <citation type="submission" date="2020-11" db="EMBL/GenBank/DDBJ databases">
        <authorList>
            <person name="Tran Van P."/>
        </authorList>
    </citation>
    <scope>NUCLEOTIDE SEQUENCE</scope>
</reference>
<organism evidence="2">
    <name type="scientific">Notodromas monacha</name>
    <dbReference type="NCBI Taxonomy" id="399045"/>
    <lineage>
        <taxon>Eukaryota</taxon>
        <taxon>Metazoa</taxon>
        <taxon>Ecdysozoa</taxon>
        <taxon>Arthropoda</taxon>
        <taxon>Crustacea</taxon>
        <taxon>Oligostraca</taxon>
        <taxon>Ostracoda</taxon>
        <taxon>Podocopa</taxon>
        <taxon>Podocopida</taxon>
        <taxon>Cypridocopina</taxon>
        <taxon>Cypridoidea</taxon>
        <taxon>Cyprididae</taxon>
        <taxon>Notodromas</taxon>
    </lineage>
</organism>
<dbReference type="AlphaFoldDB" id="A0A7R9BYG9"/>
<proteinExistence type="predicted"/>
<feature type="region of interest" description="Disordered" evidence="1">
    <location>
        <begin position="67"/>
        <end position="88"/>
    </location>
</feature>
<keyword evidence="3" id="KW-1185">Reference proteome</keyword>
<dbReference type="Proteomes" id="UP000678499">
    <property type="component" value="Unassembled WGS sequence"/>
</dbReference>
<protein>
    <submittedName>
        <fullName evidence="2">Uncharacterized protein</fullName>
    </submittedName>
</protein>
<evidence type="ECO:0000256" key="1">
    <source>
        <dbReference type="SAM" id="MobiDB-lite"/>
    </source>
</evidence>
<gene>
    <name evidence="2" type="ORF">NMOB1V02_LOCUS11461</name>
</gene>
<evidence type="ECO:0000313" key="3">
    <source>
        <dbReference type="Proteomes" id="UP000678499"/>
    </source>
</evidence>
<name>A0A7R9BYG9_9CRUS</name>
<dbReference type="EMBL" id="OA888324">
    <property type="protein sequence ID" value="CAD7283851.1"/>
    <property type="molecule type" value="Genomic_DNA"/>
</dbReference>
<sequence>MEHAQRSNAEEVDWKAEKGHLKGCYSQGSEEKDEGHSPTQFSRCIAAKGELLIVARCSDEEQPQRFAGYRSTSNGKPEFLFVPQDHAV</sequence>
<dbReference type="EMBL" id="CAJPEX010006287">
    <property type="protein sequence ID" value="CAG0924003.1"/>
    <property type="molecule type" value="Genomic_DNA"/>
</dbReference>
<accession>A0A7R9BYG9</accession>
<evidence type="ECO:0000313" key="2">
    <source>
        <dbReference type="EMBL" id="CAD7283851.1"/>
    </source>
</evidence>